<dbReference type="Proteomes" id="UP001151760">
    <property type="component" value="Unassembled WGS sequence"/>
</dbReference>
<protein>
    <submittedName>
        <fullName evidence="3">Retrovirus-related pol polyprotein from transposon TNT 1-94</fullName>
    </submittedName>
</protein>
<name>A0ABQ4ZUK3_9ASTR</name>
<evidence type="ECO:0000256" key="1">
    <source>
        <dbReference type="SAM" id="MobiDB-lite"/>
    </source>
</evidence>
<evidence type="ECO:0000259" key="2">
    <source>
        <dbReference type="Pfam" id="PF07727"/>
    </source>
</evidence>
<feature type="compositionally biased region" description="Low complexity" evidence="1">
    <location>
        <begin position="102"/>
        <end position="115"/>
    </location>
</feature>
<organism evidence="3 4">
    <name type="scientific">Tanacetum coccineum</name>
    <dbReference type="NCBI Taxonomy" id="301880"/>
    <lineage>
        <taxon>Eukaryota</taxon>
        <taxon>Viridiplantae</taxon>
        <taxon>Streptophyta</taxon>
        <taxon>Embryophyta</taxon>
        <taxon>Tracheophyta</taxon>
        <taxon>Spermatophyta</taxon>
        <taxon>Magnoliopsida</taxon>
        <taxon>eudicotyledons</taxon>
        <taxon>Gunneridae</taxon>
        <taxon>Pentapetalae</taxon>
        <taxon>asterids</taxon>
        <taxon>campanulids</taxon>
        <taxon>Asterales</taxon>
        <taxon>Asteraceae</taxon>
        <taxon>Asteroideae</taxon>
        <taxon>Anthemideae</taxon>
        <taxon>Anthemidinae</taxon>
        <taxon>Tanacetum</taxon>
    </lineage>
</organism>
<reference evidence="3" key="1">
    <citation type="journal article" date="2022" name="Int. J. Mol. Sci.">
        <title>Draft Genome of Tanacetum Coccineum: Genomic Comparison of Closely Related Tanacetum-Family Plants.</title>
        <authorList>
            <person name="Yamashiro T."/>
            <person name="Shiraishi A."/>
            <person name="Nakayama K."/>
            <person name="Satake H."/>
        </authorList>
    </citation>
    <scope>NUCLEOTIDE SEQUENCE</scope>
</reference>
<keyword evidence="4" id="KW-1185">Reference proteome</keyword>
<dbReference type="InterPro" id="IPR013103">
    <property type="entry name" value="RVT_2"/>
</dbReference>
<proteinExistence type="predicted"/>
<reference evidence="3" key="2">
    <citation type="submission" date="2022-01" db="EMBL/GenBank/DDBJ databases">
        <authorList>
            <person name="Yamashiro T."/>
            <person name="Shiraishi A."/>
            <person name="Satake H."/>
            <person name="Nakayama K."/>
        </authorList>
    </citation>
    <scope>NUCLEOTIDE SEQUENCE</scope>
</reference>
<dbReference type="EMBL" id="BQNB010011697">
    <property type="protein sequence ID" value="GJS93969.1"/>
    <property type="molecule type" value="Genomic_DNA"/>
</dbReference>
<feature type="region of interest" description="Disordered" evidence="1">
    <location>
        <begin position="92"/>
        <end position="118"/>
    </location>
</feature>
<sequence length="378" mass="42622">METIHVDFDELTSIASKQSSSGPALHEMTLGTLSLGLVPQPLSSTPFVPPTRNDWDTLLQPLFNEYFRPPPCIDHPVPEVAALVPDVSTGTPSSILVDQDAPSPSTSQTQQESPSYVIPPGAEEANHDIEVVIPDNVYSINQPLEHIIKWTKDHPIDNAWLVARGYRQEEGIDFEESFALVAQLEAIHIFIAFVAHMNMVIYQINVKTAFLNGILRTEFQKEPNDPTLSSGEGKDILLVQIYDFRFLKVLEASFLTNPNMLEIIKKYGMKTSDPMDTPMVEKSKLDADPKEKKVDPTHYRRMIGSLMYLTLLLTLIKMVAKITDEYYLEVYKLLGDRLLADIFTKALGQEQLEFLINKLDMRSMSPETLKSLAEEENE</sequence>
<evidence type="ECO:0000313" key="4">
    <source>
        <dbReference type="Proteomes" id="UP001151760"/>
    </source>
</evidence>
<evidence type="ECO:0000313" key="3">
    <source>
        <dbReference type="EMBL" id="GJS93969.1"/>
    </source>
</evidence>
<dbReference type="Pfam" id="PF07727">
    <property type="entry name" value="RVT_2"/>
    <property type="match status" value="1"/>
</dbReference>
<comment type="caution">
    <text evidence="3">The sequence shown here is derived from an EMBL/GenBank/DDBJ whole genome shotgun (WGS) entry which is preliminary data.</text>
</comment>
<gene>
    <name evidence="3" type="ORF">Tco_0800937</name>
</gene>
<accession>A0ABQ4ZUK3</accession>
<feature type="domain" description="Reverse transcriptase Ty1/copia-type" evidence="2">
    <location>
        <begin position="158"/>
        <end position="224"/>
    </location>
</feature>